<feature type="transmembrane region" description="Helical" evidence="5">
    <location>
        <begin position="333"/>
        <end position="351"/>
    </location>
</feature>
<dbReference type="InterPro" id="IPR019820">
    <property type="entry name" value="Sec-indep_translocase_CS"/>
</dbReference>
<dbReference type="KEGG" id="rcf:Poly24_52290"/>
<keyword evidence="5" id="KW-0653">Protein transport</keyword>
<accession>A0A518K118</accession>
<keyword evidence="5" id="KW-0813">Transport</keyword>
<keyword evidence="5" id="KW-1003">Cell membrane</keyword>
<evidence type="ECO:0000256" key="6">
    <source>
        <dbReference type="SAM" id="MobiDB-lite"/>
    </source>
</evidence>
<feature type="transmembrane region" description="Helical" evidence="5">
    <location>
        <begin position="251"/>
        <end position="278"/>
    </location>
</feature>
<dbReference type="InterPro" id="IPR002033">
    <property type="entry name" value="TatC"/>
</dbReference>
<keyword evidence="2 5" id="KW-0812">Transmembrane</keyword>
<feature type="transmembrane region" description="Helical" evidence="5">
    <location>
        <begin position="14"/>
        <end position="32"/>
    </location>
</feature>
<dbReference type="Proteomes" id="UP000315082">
    <property type="component" value="Chromosome"/>
</dbReference>
<evidence type="ECO:0000256" key="3">
    <source>
        <dbReference type="ARBA" id="ARBA00022989"/>
    </source>
</evidence>
<protein>
    <recommendedName>
        <fullName evidence="5">Sec-independent protein translocase protein TatC</fullName>
    </recommendedName>
</protein>
<feature type="transmembrane region" description="Helical" evidence="5">
    <location>
        <begin position="298"/>
        <end position="321"/>
    </location>
</feature>
<keyword evidence="8" id="KW-1185">Reference proteome</keyword>
<dbReference type="PANTHER" id="PTHR30371:SF0">
    <property type="entry name" value="SEC-INDEPENDENT PROTEIN TRANSLOCASE PROTEIN TATC, CHLOROPLASTIC-RELATED"/>
    <property type="match status" value="1"/>
</dbReference>
<organism evidence="7 8">
    <name type="scientific">Rosistilla carotiformis</name>
    <dbReference type="NCBI Taxonomy" id="2528017"/>
    <lineage>
        <taxon>Bacteria</taxon>
        <taxon>Pseudomonadati</taxon>
        <taxon>Planctomycetota</taxon>
        <taxon>Planctomycetia</taxon>
        <taxon>Pirellulales</taxon>
        <taxon>Pirellulaceae</taxon>
        <taxon>Rosistilla</taxon>
    </lineage>
</organism>
<keyword evidence="5" id="KW-0811">Translocation</keyword>
<dbReference type="GO" id="GO:0043953">
    <property type="term" value="P:protein transport by the Tat complex"/>
    <property type="evidence" value="ECO:0007669"/>
    <property type="project" value="UniProtKB-UniRule"/>
</dbReference>
<dbReference type="OrthoDB" id="9777044at2"/>
<evidence type="ECO:0000256" key="4">
    <source>
        <dbReference type="ARBA" id="ARBA00023136"/>
    </source>
</evidence>
<dbReference type="PANTHER" id="PTHR30371">
    <property type="entry name" value="SEC-INDEPENDENT PROTEIN TRANSLOCASE PROTEIN TATC"/>
    <property type="match status" value="1"/>
</dbReference>
<evidence type="ECO:0000313" key="8">
    <source>
        <dbReference type="Proteomes" id="UP000315082"/>
    </source>
</evidence>
<dbReference type="GO" id="GO:0065002">
    <property type="term" value="P:intracellular protein transmembrane transport"/>
    <property type="evidence" value="ECO:0007669"/>
    <property type="project" value="TreeGrafter"/>
</dbReference>
<dbReference type="EMBL" id="CP036348">
    <property type="protein sequence ID" value="QDV71492.1"/>
    <property type="molecule type" value="Genomic_DNA"/>
</dbReference>
<dbReference type="AlphaFoldDB" id="A0A518K118"/>
<comment type="subcellular location">
    <subcellularLocation>
        <location evidence="5">Cell membrane</location>
        <topology evidence="5">Multi-pass membrane protein</topology>
    </subcellularLocation>
    <subcellularLocation>
        <location evidence="1">Membrane</location>
        <topology evidence="1">Multi-pass membrane protein</topology>
    </subcellularLocation>
</comment>
<comment type="function">
    <text evidence="5">Part of the twin-arginine translocation (Tat) system that transports large folded proteins containing a characteristic twin-arginine motif in their signal peptide across membranes.</text>
</comment>
<feature type="region of interest" description="Disordered" evidence="6">
    <location>
        <begin position="94"/>
        <end position="170"/>
    </location>
</feature>
<dbReference type="PROSITE" id="PS01218">
    <property type="entry name" value="TATC"/>
    <property type="match status" value="1"/>
</dbReference>
<sequence>MTFGEHLDELRKSLLKAAIWLAFGLAIGLYFADRVVQFVQLPLEKAITRFLADQTLYKMDIDPTTDQAAPMRKWLVEKGMIYETVYMVDQQAVEEEENQRQENEKAAAAAAAAKPKPAAAANVEPADQAAAKPDDPSKPAAKSKPTDAKPLADPPAGETEREPAVATGGSMTTIDAQVPDAVFENPEKNLKPVTIWRPAGAGLSSFQMEETFMIWLKAGLVIGAILGSPGIFYHIWSFVAAGLYEHERKYVYVYMPFSVVLFISGVVLAFFLVLQYVIDFLLTFNASLNVDLVPRLSNYVNFVLLLPLGFGIAFQLPLVMLFLQRIGLFETDAYVSSWRIAVLVIAVLSMVLTPADIYSMVALMLPLILLYFLGIGLCKFMPKGRGIGREGYDPA</sequence>
<feature type="transmembrane region" description="Helical" evidence="5">
    <location>
        <begin position="357"/>
        <end position="378"/>
    </location>
</feature>
<feature type="transmembrane region" description="Helical" evidence="5">
    <location>
        <begin position="214"/>
        <end position="239"/>
    </location>
</feature>
<comment type="subunit">
    <text evidence="5">Forms a complex with TatA.</text>
</comment>
<feature type="compositionally biased region" description="Low complexity" evidence="6">
    <location>
        <begin position="106"/>
        <end position="131"/>
    </location>
</feature>
<evidence type="ECO:0000313" key="7">
    <source>
        <dbReference type="EMBL" id="QDV71492.1"/>
    </source>
</evidence>
<dbReference type="GO" id="GO:0009977">
    <property type="term" value="F:proton motive force dependent protein transmembrane transporter activity"/>
    <property type="evidence" value="ECO:0007669"/>
    <property type="project" value="TreeGrafter"/>
</dbReference>
<name>A0A518K118_9BACT</name>
<comment type="similarity">
    <text evidence="5">Belongs to the TatC family.</text>
</comment>
<keyword evidence="4 5" id="KW-0472">Membrane</keyword>
<evidence type="ECO:0000256" key="2">
    <source>
        <dbReference type="ARBA" id="ARBA00022692"/>
    </source>
</evidence>
<dbReference type="Pfam" id="PF00902">
    <property type="entry name" value="TatC"/>
    <property type="match status" value="1"/>
</dbReference>
<proteinExistence type="inferred from homology"/>
<dbReference type="NCBIfam" id="TIGR00945">
    <property type="entry name" value="tatC"/>
    <property type="match status" value="1"/>
</dbReference>
<reference evidence="7 8" key="1">
    <citation type="submission" date="2019-02" db="EMBL/GenBank/DDBJ databases">
        <title>Deep-cultivation of Planctomycetes and their phenomic and genomic characterization uncovers novel biology.</title>
        <authorList>
            <person name="Wiegand S."/>
            <person name="Jogler M."/>
            <person name="Boedeker C."/>
            <person name="Pinto D."/>
            <person name="Vollmers J."/>
            <person name="Rivas-Marin E."/>
            <person name="Kohn T."/>
            <person name="Peeters S.H."/>
            <person name="Heuer A."/>
            <person name="Rast P."/>
            <person name="Oberbeckmann S."/>
            <person name="Bunk B."/>
            <person name="Jeske O."/>
            <person name="Meyerdierks A."/>
            <person name="Storesund J.E."/>
            <person name="Kallscheuer N."/>
            <person name="Luecker S."/>
            <person name="Lage O.M."/>
            <person name="Pohl T."/>
            <person name="Merkel B.J."/>
            <person name="Hornburger P."/>
            <person name="Mueller R.-W."/>
            <person name="Bruemmer F."/>
            <person name="Labrenz M."/>
            <person name="Spormann A.M."/>
            <person name="Op den Camp H."/>
            <person name="Overmann J."/>
            <person name="Amann R."/>
            <person name="Jetten M.S.M."/>
            <person name="Mascher T."/>
            <person name="Medema M.H."/>
            <person name="Devos D.P."/>
            <person name="Kaster A.-K."/>
            <person name="Ovreas L."/>
            <person name="Rohde M."/>
            <person name="Galperin M.Y."/>
            <person name="Jogler C."/>
        </authorList>
    </citation>
    <scope>NUCLEOTIDE SEQUENCE [LARGE SCALE GENOMIC DNA]</scope>
    <source>
        <strain evidence="7 8">Poly24</strain>
    </source>
</reference>
<gene>
    <name evidence="7" type="primary">tatC2</name>
    <name evidence="5" type="synonym">tatC</name>
    <name evidence="7" type="ORF">Poly24_52290</name>
</gene>
<evidence type="ECO:0000256" key="1">
    <source>
        <dbReference type="ARBA" id="ARBA00004141"/>
    </source>
</evidence>
<dbReference type="GO" id="GO:0033281">
    <property type="term" value="C:TAT protein transport complex"/>
    <property type="evidence" value="ECO:0007669"/>
    <property type="project" value="UniProtKB-UniRule"/>
</dbReference>
<keyword evidence="3 5" id="KW-1133">Transmembrane helix</keyword>
<evidence type="ECO:0000256" key="5">
    <source>
        <dbReference type="HAMAP-Rule" id="MF_00902"/>
    </source>
</evidence>
<dbReference type="HAMAP" id="MF_00902">
    <property type="entry name" value="TatC"/>
    <property type="match status" value="1"/>
</dbReference>